<evidence type="ECO:0000256" key="1">
    <source>
        <dbReference type="SAM" id="MobiDB-lite"/>
    </source>
</evidence>
<name>I4YAI4_WALMC</name>
<dbReference type="InParanoid" id="I4YAI4"/>
<protein>
    <submittedName>
        <fullName evidence="2">Uncharacterized protein</fullName>
    </submittedName>
</protein>
<dbReference type="RefSeq" id="XP_006958967.1">
    <property type="nucleotide sequence ID" value="XM_006958905.1"/>
</dbReference>
<evidence type="ECO:0000313" key="3">
    <source>
        <dbReference type="Proteomes" id="UP000005242"/>
    </source>
</evidence>
<feature type="compositionally biased region" description="Basic and acidic residues" evidence="1">
    <location>
        <begin position="236"/>
        <end position="253"/>
    </location>
</feature>
<dbReference type="HOGENOM" id="CLU_1099216_0_0_1"/>
<dbReference type="AlphaFoldDB" id="I4YAI4"/>
<dbReference type="OMA" id="MATEMNN"/>
<accession>I4YAI4</accession>
<dbReference type="KEGG" id="wse:WALSEDRAFT_64870"/>
<evidence type="ECO:0000313" key="2">
    <source>
        <dbReference type="EMBL" id="EIM20976.1"/>
    </source>
</evidence>
<dbReference type="InterPro" id="IPR036181">
    <property type="entry name" value="MIT_dom_sf"/>
</dbReference>
<reference evidence="2 3" key="1">
    <citation type="journal article" date="2012" name="Fungal Genet. Biol.">
        <title>The genome of the xerotolerant mold Wallemia sebi reveals adaptations to osmotic stress and suggests cryptic sexual reproduction.</title>
        <authorList>
            <person name="Padamsee M."/>
            <person name="Kumar T.K.A."/>
            <person name="Riley R."/>
            <person name="Binder M."/>
            <person name="Boyd A."/>
            <person name="Calvo A.M."/>
            <person name="Furukawa K."/>
            <person name="Hesse C."/>
            <person name="Hohmann S."/>
            <person name="James T.Y."/>
            <person name="LaButti K."/>
            <person name="Lapidus A."/>
            <person name="Lindquist E."/>
            <person name="Lucas S."/>
            <person name="Miller K."/>
            <person name="Shantappa S."/>
            <person name="Grigoriev I.V."/>
            <person name="Hibbett D.S."/>
            <person name="McLaughlin D.J."/>
            <person name="Spatafora J.W."/>
            <person name="Aime M.C."/>
        </authorList>
    </citation>
    <scope>NUCLEOTIDE SEQUENCE [LARGE SCALE GENOMIC DNA]</scope>
    <source>
        <strain evidence="3">ATCC MYA-4683 / CBS 633.66</strain>
    </source>
</reference>
<dbReference type="Proteomes" id="UP000005242">
    <property type="component" value="Unassembled WGS sequence"/>
</dbReference>
<keyword evidence="3" id="KW-1185">Reference proteome</keyword>
<dbReference type="GeneID" id="18474965"/>
<gene>
    <name evidence="2" type="ORF">WALSEDRAFT_64870</name>
</gene>
<proteinExistence type="predicted"/>
<dbReference type="SUPFAM" id="SSF116846">
    <property type="entry name" value="MIT domain"/>
    <property type="match status" value="1"/>
</dbReference>
<feature type="region of interest" description="Disordered" evidence="1">
    <location>
        <begin position="229"/>
        <end position="253"/>
    </location>
</feature>
<dbReference type="EMBL" id="JH668235">
    <property type="protein sequence ID" value="EIM20976.1"/>
    <property type="molecule type" value="Genomic_DNA"/>
</dbReference>
<sequence length="253" mass="29167">MIEFPKTQSVDNICIPNDVKAKRRRPLSLPSFDFRLIAATLRSNKTESYKDVLNHRRIELGIDTLKRAVSADREKDDELAYEAYFQAMDSIFSSLNSDREFDKEYIEKRINCHLNKLGLRPVAYDNDKDVSWRSFVIDNAVSAAVLAKKSKIPEYIYRMITGLLDTLYELNSKLELSTKLIGAFDKTVTLFLRLDGNFDLHQWASEISWTLWEALLRASIAFAQADSAGTHNSRSRPRDREESDFKVETIEKS</sequence>
<organism evidence="2 3">
    <name type="scientific">Wallemia mellicola (strain ATCC MYA-4683 / CBS 633.66)</name>
    <name type="common">Wallemia sebi (CBS 633.66)</name>
    <dbReference type="NCBI Taxonomy" id="671144"/>
    <lineage>
        <taxon>Eukaryota</taxon>
        <taxon>Fungi</taxon>
        <taxon>Dikarya</taxon>
        <taxon>Basidiomycota</taxon>
        <taxon>Wallemiomycotina</taxon>
        <taxon>Wallemiomycetes</taxon>
        <taxon>Wallemiales</taxon>
        <taxon>Wallemiaceae</taxon>
        <taxon>Wallemia</taxon>
    </lineage>
</organism>